<keyword evidence="1" id="KW-0472">Membrane</keyword>
<dbReference type="RefSeq" id="WP_033973712.1">
    <property type="nucleotide sequence ID" value="NZ_CAADKR010000243.1"/>
</dbReference>
<dbReference type="AlphaFoldDB" id="A0A218MAU7"/>
<dbReference type="EMBL" id="KY296095">
    <property type="protein sequence ID" value="ASD54069.1"/>
    <property type="molecule type" value="Genomic_DNA"/>
</dbReference>
<keyword evidence="2" id="KW-0614">Plasmid</keyword>
<gene>
    <name evidence="2" type="primary">virB3</name>
</gene>
<sequence length="132" mass="14666">MNDEELLFPSYNAMSRPATFLGVPILPFVGIAVALLVVGTVGFLLFPWWGALLLASPLFLALVGFSVVSSFDARYMRRIVYAMRRFSLNLRYGRGVCLTPINPLWSVFYGKRFAQRRHAGGSFGAADEISRA</sequence>
<proteinExistence type="predicted"/>
<accession>A0A218MAU7</accession>
<feature type="transmembrane region" description="Helical" evidence="1">
    <location>
        <begin position="20"/>
        <end position="46"/>
    </location>
</feature>
<protein>
    <submittedName>
        <fullName evidence="2">Type IV secretion system protein VirB3</fullName>
    </submittedName>
</protein>
<evidence type="ECO:0000313" key="2">
    <source>
        <dbReference type="EMBL" id="ASD54069.1"/>
    </source>
</evidence>
<geneLocation type="plasmid" evidence="2">
    <name>p14057A</name>
</geneLocation>
<keyword evidence="1" id="KW-0812">Transmembrane</keyword>
<evidence type="ECO:0000256" key="1">
    <source>
        <dbReference type="SAM" id="Phobius"/>
    </source>
</evidence>
<keyword evidence="1" id="KW-1133">Transmembrane helix</keyword>
<feature type="transmembrane region" description="Helical" evidence="1">
    <location>
        <begin position="52"/>
        <end position="75"/>
    </location>
</feature>
<name>A0A218MAU7_PSEAI</name>
<organism evidence="2">
    <name type="scientific">Pseudomonas aeruginosa</name>
    <dbReference type="NCBI Taxonomy" id="287"/>
    <lineage>
        <taxon>Bacteria</taxon>
        <taxon>Pseudomonadati</taxon>
        <taxon>Pseudomonadota</taxon>
        <taxon>Gammaproteobacteria</taxon>
        <taxon>Pseudomonadales</taxon>
        <taxon>Pseudomonadaceae</taxon>
        <taxon>Pseudomonas</taxon>
    </lineage>
</organism>
<reference evidence="2" key="1">
    <citation type="journal article" date="2018" name="Virulence">
        <title>Coexistence of two novel resistance plasmids, blaKPC-2-carrying p14057A and tetA(A) -carrying p14057B, in Pseudomonas aeruginosa.</title>
        <authorList>
            <person name="Shi L."/>
            <person name="Liang Q."/>
            <person name="Feng J."/>
            <person name="Zhan Z."/>
            <person name="Zhao Y."/>
            <person name="Yang W."/>
            <person name="Yang H."/>
            <person name="Chen Y."/>
            <person name="Huang M."/>
            <person name="Tong Y."/>
            <person name="Li X."/>
            <person name="Yin Z."/>
            <person name="Wang J."/>
            <person name="Zhou D."/>
        </authorList>
    </citation>
    <scope>NUCLEOTIDE SEQUENCE</scope>
    <source>
        <plasmid evidence="2">p14057A</plasmid>
    </source>
</reference>